<dbReference type="EMBL" id="DTLI01000066">
    <property type="protein sequence ID" value="HHS51760.1"/>
    <property type="molecule type" value="Genomic_DNA"/>
</dbReference>
<evidence type="ECO:0000259" key="8">
    <source>
        <dbReference type="PROSITE" id="PS51096"/>
    </source>
</evidence>
<evidence type="ECO:0000256" key="5">
    <source>
        <dbReference type="ARBA" id="ARBA00022679"/>
    </source>
</evidence>
<accession>A0A7C6ECE9</accession>
<dbReference type="Gene3D" id="3.40.50.510">
    <property type="entry name" value="Phosphotransferase system, mannose-type IIA component"/>
    <property type="match status" value="1"/>
</dbReference>
<organism evidence="9">
    <name type="scientific">candidate division WOR-3 bacterium</name>
    <dbReference type="NCBI Taxonomy" id="2052148"/>
    <lineage>
        <taxon>Bacteria</taxon>
        <taxon>Bacteria division WOR-3</taxon>
    </lineage>
</organism>
<keyword evidence="6" id="KW-0598">Phosphotransferase system</keyword>
<dbReference type="PROSITE" id="PS51096">
    <property type="entry name" value="PTS_EIIA_TYPE_4"/>
    <property type="match status" value="1"/>
</dbReference>
<dbReference type="GO" id="GO:0005737">
    <property type="term" value="C:cytoplasm"/>
    <property type="evidence" value="ECO:0007669"/>
    <property type="project" value="UniProtKB-SubCell"/>
</dbReference>
<comment type="subcellular location">
    <subcellularLocation>
        <location evidence="1">Cytoplasm</location>
    </subcellularLocation>
</comment>
<feature type="domain" description="PTS EIIA type-4" evidence="8">
    <location>
        <begin position="3"/>
        <end position="124"/>
    </location>
</feature>
<keyword evidence="3" id="KW-0963">Cytoplasm</keyword>
<evidence type="ECO:0000313" key="9">
    <source>
        <dbReference type="EMBL" id="HHS51760.1"/>
    </source>
</evidence>
<keyword evidence="4 9" id="KW-0762">Sugar transport</keyword>
<dbReference type="GO" id="GO:0016020">
    <property type="term" value="C:membrane"/>
    <property type="evidence" value="ECO:0007669"/>
    <property type="project" value="InterPro"/>
</dbReference>
<evidence type="ECO:0000256" key="3">
    <source>
        <dbReference type="ARBA" id="ARBA00022490"/>
    </source>
</evidence>
<comment type="caution">
    <text evidence="9">The sequence shown here is derived from an EMBL/GenBank/DDBJ whole genome shotgun (WGS) entry which is preliminary data.</text>
</comment>
<keyword evidence="5" id="KW-0808">Transferase</keyword>
<dbReference type="InterPro" id="IPR051471">
    <property type="entry name" value="Bacterial_PTS_sugar_comp"/>
</dbReference>
<dbReference type="PANTHER" id="PTHR33799:SF1">
    <property type="entry name" value="PTS SYSTEM MANNOSE-SPECIFIC EIIAB COMPONENT-RELATED"/>
    <property type="match status" value="1"/>
</dbReference>
<dbReference type="InterPro" id="IPR036662">
    <property type="entry name" value="PTS_EIIA_man-typ_sf"/>
</dbReference>
<sequence>MPTVKGLLIGHGKFPETLLDVVRTIIGEITDFATVSYEVGPSEELEQKIKQTLANLGDGEKIIFVDLYGSSGANICNRLLANIPSVAIICGVNLPMLIKFFRYRHQLDLKELVLLVKKTGQEEIRR</sequence>
<dbReference type="InterPro" id="IPR033887">
    <property type="entry name" value="PTS_IIA_man"/>
</dbReference>
<reference evidence="9" key="1">
    <citation type="journal article" date="2020" name="mSystems">
        <title>Genome- and Community-Level Interaction Insights into Carbon Utilization and Element Cycling Functions of Hydrothermarchaeota in Hydrothermal Sediment.</title>
        <authorList>
            <person name="Zhou Z."/>
            <person name="Liu Y."/>
            <person name="Xu W."/>
            <person name="Pan J."/>
            <person name="Luo Z.H."/>
            <person name="Li M."/>
        </authorList>
    </citation>
    <scope>NUCLEOTIDE SEQUENCE [LARGE SCALE GENOMIC DNA]</scope>
    <source>
        <strain evidence="9">SpSt-876</strain>
    </source>
</reference>
<dbReference type="SUPFAM" id="SSF53062">
    <property type="entry name" value="PTS system fructose IIA component-like"/>
    <property type="match status" value="1"/>
</dbReference>
<proteinExistence type="predicted"/>
<evidence type="ECO:0000256" key="7">
    <source>
        <dbReference type="ARBA" id="ARBA00022777"/>
    </source>
</evidence>
<keyword evidence="7" id="KW-0418">Kinase</keyword>
<evidence type="ECO:0000256" key="1">
    <source>
        <dbReference type="ARBA" id="ARBA00004496"/>
    </source>
</evidence>
<evidence type="ECO:0000256" key="4">
    <source>
        <dbReference type="ARBA" id="ARBA00022597"/>
    </source>
</evidence>
<evidence type="ECO:0000256" key="2">
    <source>
        <dbReference type="ARBA" id="ARBA00022448"/>
    </source>
</evidence>
<keyword evidence="2" id="KW-0813">Transport</keyword>
<dbReference type="PANTHER" id="PTHR33799">
    <property type="entry name" value="PTS PERMEASE-RELATED-RELATED"/>
    <property type="match status" value="1"/>
</dbReference>
<dbReference type="Pfam" id="PF03610">
    <property type="entry name" value="EIIA-man"/>
    <property type="match status" value="1"/>
</dbReference>
<gene>
    <name evidence="9" type="ORF">ENW73_02680</name>
</gene>
<name>A0A7C6ECE9_UNCW3</name>
<dbReference type="AlphaFoldDB" id="A0A7C6ECE9"/>
<dbReference type="InterPro" id="IPR004701">
    <property type="entry name" value="PTS_EIIA_man-typ"/>
</dbReference>
<dbReference type="GO" id="GO:0009401">
    <property type="term" value="P:phosphoenolpyruvate-dependent sugar phosphotransferase system"/>
    <property type="evidence" value="ECO:0007669"/>
    <property type="project" value="UniProtKB-KW"/>
</dbReference>
<dbReference type="CDD" id="cd00006">
    <property type="entry name" value="PTS_IIA_man"/>
    <property type="match status" value="1"/>
</dbReference>
<dbReference type="GO" id="GO:0016301">
    <property type="term" value="F:kinase activity"/>
    <property type="evidence" value="ECO:0007669"/>
    <property type="project" value="UniProtKB-KW"/>
</dbReference>
<protein>
    <submittedName>
        <fullName evidence="9">PTS sugar transporter subunit IIA</fullName>
    </submittedName>
</protein>
<evidence type="ECO:0000256" key="6">
    <source>
        <dbReference type="ARBA" id="ARBA00022683"/>
    </source>
</evidence>